<evidence type="ECO:0000259" key="1">
    <source>
        <dbReference type="Pfam" id="PF00534"/>
    </source>
</evidence>
<dbReference type="AlphaFoldDB" id="A0A0V8JPT4"/>
<feature type="domain" description="Glycosyl transferase family 1" evidence="1">
    <location>
        <begin position="220"/>
        <end position="372"/>
    </location>
</feature>
<comment type="caution">
    <text evidence="2">The sequence shown here is derived from an EMBL/GenBank/DDBJ whole genome shotgun (WGS) entry which is preliminary data.</text>
</comment>
<dbReference type="PANTHER" id="PTHR12526">
    <property type="entry name" value="GLYCOSYLTRANSFERASE"/>
    <property type="match status" value="1"/>
</dbReference>
<dbReference type="EMBL" id="LNQP01000011">
    <property type="protein sequence ID" value="KSU89059.1"/>
    <property type="molecule type" value="Genomic_DNA"/>
</dbReference>
<evidence type="ECO:0000313" key="3">
    <source>
        <dbReference type="Proteomes" id="UP000053681"/>
    </source>
</evidence>
<dbReference type="PANTHER" id="PTHR12526:SF630">
    <property type="entry name" value="GLYCOSYLTRANSFERASE"/>
    <property type="match status" value="1"/>
</dbReference>
<dbReference type="Pfam" id="PF00534">
    <property type="entry name" value="Glycos_transf_1"/>
    <property type="match status" value="1"/>
</dbReference>
<dbReference type="InterPro" id="IPR001296">
    <property type="entry name" value="Glyco_trans_1"/>
</dbReference>
<dbReference type="GO" id="GO:0016757">
    <property type="term" value="F:glycosyltransferase activity"/>
    <property type="evidence" value="ECO:0007669"/>
    <property type="project" value="InterPro"/>
</dbReference>
<proteinExistence type="predicted"/>
<dbReference type="RefSeq" id="WP_062686470.1">
    <property type="nucleotide sequence ID" value="NZ_KQ758631.1"/>
</dbReference>
<protein>
    <submittedName>
        <fullName evidence="2">Glycosyltransferase</fullName>
    </submittedName>
</protein>
<organism evidence="2 3">
    <name type="scientific">Priestia veravalensis</name>
    <dbReference type="NCBI Taxonomy" id="1414648"/>
    <lineage>
        <taxon>Bacteria</taxon>
        <taxon>Bacillati</taxon>
        <taxon>Bacillota</taxon>
        <taxon>Bacilli</taxon>
        <taxon>Bacillales</taxon>
        <taxon>Bacillaceae</taxon>
        <taxon>Priestia</taxon>
    </lineage>
</organism>
<dbReference type="Gene3D" id="3.40.50.2000">
    <property type="entry name" value="Glycogen Phosphorylase B"/>
    <property type="match status" value="2"/>
</dbReference>
<evidence type="ECO:0000313" key="2">
    <source>
        <dbReference type="EMBL" id="KSU89059.1"/>
    </source>
</evidence>
<accession>A0A0V8JPT4</accession>
<dbReference type="Proteomes" id="UP000053681">
    <property type="component" value="Unassembled WGS sequence"/>
</dbReference>
<keyword evidence="2" id="KW-0808">Transferase</keyword>
<reference evidence="2 3" key="1">
    <citation type="submission" date="2015-11" db="EMBL/GenBank/DDBJ databases">
        <title>Bacillus caseinolyticus sp nov.</title>
        <authorList>
            <person name="Dastager S.G."/>
            <person name="Mawlankar R."/>
        </authorList>
    </citation>
    <scope>NUCLEOTIDE SEQUENCE [LARGE SCALE GENOMIC DNA]</scope>
    <source>
        <strain evidence="2 3">SGD-V-76</strain>
    </source>
</reference>
<gene>
    <name evidence="2" type="ORF">AS180_04190</name>
</gene>
<dbReference type="CDD" id="cd03811">
    <property type="entry name" value="GT4_GT28_WabH-like"/>
    <property type="match status" value="1"/>
</dbReference>
<sequence>MKKMLISSFDMEVGGVERSLLSMLGHFDYEAYEVDLHLHSHTGDLFADLPSKAKLLPELKAYKTFRKSIVQNIKDKQFPIALARLLAKYRVAYCKSAESGYKQMQYMWRYTLPFLPALKQEYDVAISYLWPHDFVAEKVQAKIKIAWIHTDFSTIKTDKVLDLKVWKQFNHIVAVSEECKQAFLRKYPSLADKTTVVENIRSPKLIENQANEPLESRMAKDNRFKIVTVARLSHAKGIDRAVQAFKYLKAKGHSNIAWYVVGYGGDEEMLQSLIQENNLENDFLLVGKKMNPYPYIKAADLYVQPSRYEGKAVTICEAQILAKPVLITNYPTAVSQVKSYEDGVICEASIEGIASGIEEMLHNSGLRSQLTSKCKSINYHNEKELEKLYELMN</sequence>
<keyword evidence="3" id="KW-1185">Reference proteome</keyword>
<dbReference type="SUPFAM" id="SSF53756">
    <property type="entry name" value="UDP-Glycosyltransferase/glycogen phosphorylase"/>
    <property type="match status" value="1"/>
</dbReference>
<name>A0A0V8JPT4_9BACI</name>